<evidence type="ECO:0000256" key="6">
    <source>
        <dbReference type="ARBA" id="ARBA00022962"/>
    </source>
</evidence>
<evidence type="ECO:0000256" key="5">
    <source>
        <dbReference type="ARBA" id="ARBA00022840"/>
    </source>
</evidence>
<dbReference type="GO" id="GO:0004066">
    <property type="term" value="F:asparagine synthase (glutamine-hydrolyzing) activity"/>
    <property type="evidence" value="ECO:0007669"/>
    <property type="project" value="UniProtKB-EC"/>
</dbReference>
<evidence type="ECO:0000256" key="3">
    <source>
        <dbReference type="ARBA" id="ARBA00012737"/>
    </source>
</evidence>
<dbReference type="GO" id="GO:0005524">
    <property type="term" value="F:ATP binding"/>
    <property type="evidence" value="ECO:0007669"/>
    <property type="project" value="UniProtKB-KW"/>
</dbReference>
<dbReference type="EC" id="6.3.5.4" evidence="3"/>
<dbReference type="InterPro" id="IPR029055">
    <property type="entry name" value="Ntn_hydrolases_N"/>
</dbReference>
<dbReference type="CDD" id="cd01991">
    <property type="entry name" value="Asn_synthase_B_C"/>
    <property type="match status" value="1"/>
</dbReference>
<evidence type="ECO:0000256" key="8">
    <source>
        <dbReference type="PIRSR" id="PIRSR001589-1"/>
    </source>
</evidence>
<comment type="similarity">
    <text evidence="2">Belongs to the asparagine synthetase family.</text>
</comment>
<evidence type="ECO:0000256" key="4">
    <source>
        <dbReference type="ARBA" id="ARBA00022741"/>
    </source>
</evidence>
<comment type="pathway">
    <text evidence="1">Amino-acid biosynthesis; L-asparagine biosynthesis; L-asparagine from L-aspartate (L-Gln route): step 1/1.</text>
</comment>
<dbReference type="GO" id="GO:0006529">
    <property type="term" value="P:asparagine biosynthetic process"/>
    <property type="evidence" value="ECO:0007669"/>
    <property type="project" value="UniProtKB-KW"/>
</dbReference>
<evidence type="ECO:0000313" key="12">
    <source>
        <dbReference type="Proteomes" id="UP000295741"/>
    </source>
</evidence>
<dbReference type="OrthoDB" id="9763290at2"/>
<dbReference type="GO" id="GO:0005829">
    <property type="term" value="C:cytosol"/>
    <property type="evidence" value="ECO:0007669"/>
    <property type="project" value="TreeGrafter"/>
</dbReference>
<dbReference type="RefSeq" id="WP_133474792.1">
    <property type="nucleotide sequence ID" value="NZ_SNWP01000011.1"/>
</dbReference>
<dbReference type="PANTHER" id="PTHR43284">
    <property type="entry name" value="ASPARAGINE SYNTHETASE (GLUTAMINE-HYDROLYZING)"/>
    <property type="match status" value="1"/>
</dbReference>
<dbReference type="Pfam" id="PF13537">
    <property type="entry name" value="GATase_7"/>
    <property type="match status" value="1"/>
</dbReference>
<dbReference type="InterPro" id="IPR051786">
    <property type="entry name" value="ASN_synthetase/amidase"/>
</dbReference>
<evidence type="ECO:0000256" key="7">
    <source>
        <dbReference type="ARBA" id="ARBA00048741"/>
    </source>
</evidence>
<dbReference type="InterPro" id="IPR006426">
    <property type="entry name" value="Asn_synth_AEB"/>
</dbReference>
<dbReference type="PROSITE" id="PS51278">
    <property type="entry name" value="GATASE_TYPE_2"/>
    <property type="match status" value="1"/>
</dbReference>
<dbReference type="Proteomes" id="UP000295741">
    <property type="component" value="Unassembled WGS sequence"/>
</dbReference>
<dbReference type="PANTHER" id="PTHR43284:SF1">
    <property type="entry name" value="ASPARAGINE SYNTHETASE"/>
    <property type="match status" value="1"/>
</dbReference>
<dbReference type="EMBL" id="SNWP01000011">
    <property type="protein sequence ID" value="TDO26920.1"/>
    <property type="molecule type" value="Genomic_DNA"/>
</dbReference>
<dbReference type="CDD" id="cd00712">
    <property type="entry name" value="AsnB"/>
    <property type="match status" value="1"/>
</dbReference>
<evidence type="ECO:0000256" key="2">
    <source>
        <dbReference type="ARBA" id="ARBA00005752"/>
    </source>
</evidence>
<feature type="domain" description="Glutamine amidotransferase type-2" evidence="10">
    <location>
        <begin position="2"/>
        <end position="209"/>
    </location>
</feature>
<evidence type="ECO:0000256" key="1">
    <source>
        <dbReference type="ARBA" id="ARBA00005187"/>
    </source>
</evidence>
<sequence length="635" mass="73322">MCAIAGYVLETNLKENQALIDILNHRGPDDNGVYIDKNVGFFHNRLAIVDLSSNGHQPMLSNDGRYVLVFNGEIYNHLDVQKELIALGYTFKSQSDSETLLYGFIHWGKDVLNKLNGIFAFSIYDKETRKIFLARDQFGVKPLYYFINDDVFCFSSELKAFRTIDHFKSTPDIHSFFYYLQALYAPGKLTPLHGVKKLLPGTFLEFSVNEFLLAEPETYYHLSFEPDITNQYTEEEWIDQLDEHLCNAVKRQMMSDVPIGFFLSGGLDSSLIVAIARKLYPDTQFPCFTISTGEDMAAEGFTDDESYARKVAAYLNVPLHIVTATSEIEDVFDKVIWHLDEPQADPACINVLKIAEEARKHGIKVLLGGTAGDDLFSGYRRHQAVLLEKYYDLIPRFLKSFIKRVILFFPSKKPLLRRLKKLVTDLNVTKEERFAGFFMWISDAEIKKLFTKKANDEIDFKNLPKQYWEKLLKGLPINTNDLNKLLFLEMKTFLPDHNLNYTDKMSMAVGVEARVPFLDLELVSFTQKMPVKYKMKGNVTKYLLRKVAERYLPYDVIYRPKTGFGAPLRSWISNNLKSRIDDFLDHGILFQEQILDRKAVKSLIERDQKGEIDAAYTIWGLLALESWYKQFIKKS</sequence>
<evidence type="ECO:0000259" key="10">
    <source>
        <dbReference type="PROSITE" id="PS51278"/>
    </source>
</evidence>
<name>A0A4R6IW59_9BACT</name>
<protein>
    <recommendedName>
        <fullName evidence="3">asparagine synthase (glutamine-hydrolyzing)</fullName>
        <ecNumber evidence="3">6.3.5.4</ecNumber>
    </recommendedName>
</protein>
<dbReference type="PIRSF" id="PIRSF001589">
    <property type="entry name" value="Asn_synthetase_glu-h"/>
    <property type="match status" value="1"/>
</dbReference>
<gene>
    <name evidence="11" type="ORF">BC659_2235</name>
</gene>
<keyword evidence="12" id="KW-1185">Reference proteome</keyword>
<keyword evidence="4 9" id="KW-0547">Nucleotide-binding</keyword>
<reference evidence="11 12" key="1">
    <citation type="submission" date="2019-03" db="EMBL/GenBank/DDBJ databases">
        <title>Genomic Encyclopedia of Archaeal and Bacterial Type Strains, Phase II (KMG-II): from individual species to whole genera.</title>
        <authorList>
            <person name="Goeker M."/>
        </authorList>
    </citation>
    <scope>NUCLEOTIDE SEQUENCE [LARGE SCALE GENOMIC DNA]</scope>
    <source>
        <strain evidence="11 12">DSM 28323</strain>
    </source>
</reference>
<dbReference type="Gene3D" id="3.60.20.10">
    <property type="entry name" value="Glutamine Phosphoribosylpyrophosphate, subunit 1, domain 1"/>
    <property type="match status" value="1"/>
</dbReference>
<dbReference type="NCBIfam" id="TIGR01536">
    <property type="entry name" value="asn_synth_AEB"/>
    <property type="match status" value="1"/>
</dbReference>
<evidence type="ECO:0000313" key="11">
    <source>
        <dbReference type="EMBL" id="TDO26920.1"/>
    </source>
</evidence>
<comment type="caution">
    <text evidence="11">The sequence shown here is derived from an EMBL/GenBank/DDBJ whole genome shotgun (WGS) entry which is preliminary data.</text>
</comment>
<keyword evidence="8" id="KW-0061">Asparagine biosynthesis</keyword>
<keyword evidence="8" id="KW-0028">Amino-acid biosynthesis</keyword>
<dbReference type="InterPro" id="IPR017932">
    <property type="entry name" value="GATase_2_dom"/>
</dbReference>
<evidence type="ECO:0000256" key="9">
    <source>
        <dbReference type="PIRSR" id="PIRSR001589-2"/>
    </source>
</evidence>
<dbReference type="Gene3D" id="3.40.50.620">
    <property type="entry name" value="HUPs"/>
    <property type="match status" value="1"/>
</dbReference>
<dbReference type="InterPro" id="IPR014729">
    <property type="entry name" value="Rossmann-like_a/b/a_fold"/>
</dbReference>
<dbReference type="Pfam" id="PF00733">
    <property type="entry name" value="Asn_synthase"/>
    <property type="match status" value="1"/>
</dbReference>
<accession>A0A4R6IW59</accession>
<comment type="catalytic activity">
    <reaction evidence="7">
        <text>L-aspartate + L-glutamine + ATP + H2O = L-asparagine + L-glutamate + AMP + diphosphate + H(+)</text>
        <dbReference type="Rhea" id="RHEA:12228"/>
        <dbReference type="ChEBI" id="CHEBI:15377"/>
        <dbReference type="ChEBI" id="CHEBI:15378"/>
        <dbReference type="ChEBI" id="CHEBI:29985"/>
        <dbReference type="ChEBI" id="CHEBI:29991"/>
        <dbReference type="ChEBI" id="CHEBI:30616"/>
        <dbReference type="ChEBI" id="CHEBI:33019"/>
        <dbReference type="ChEBI" id="CHEBI:58048"/>
        <dbReference type="ChEBI" id="CHEBI:58359"/>
        <dbReference type="ChEBI" id="CHEBI:456215"/>
        <dbReference type="EC" id="6.3.5.4"/>
    </reaction>
</comment>
<dbReference type="SUPFAM" id="SSF56235">
    <property type="entry name" value="N-terminal nucleophile aminohydrolases (Ntn hydrolases)"/>
    <property type="match status" value="1"/>
</dbReference>
<dbReference type="SUPFAM" id="SSF52402">
    <property type="entry name" value="Adenine nucleotide alpha hydrolases-like"/>
    <property type="match status" value="1"/>
</dbReference>
<feature type="binding site" evidence="9">
    <location>
        <position position="96"/>
    </location>
    <ligand>
        <name>L-glutamine</name>
        <dbReference type="ChEBI" id="CHEBI:58359"/>
    </ligand>
</feature>
<organism evidence="11 12">
    <name type="scientific">Sediminibacterium goheungense</name>
    <dbReference type="NCBI Taxonomy" id="1086393"/>
    <lineage>
        <taxon>Bacteria</taxon>
        <taxon>Pseudomonadati</taxon>
        <taxon>Bacteroidota</taxon>
        <taxon>Chitinophagia</taxon>
        <taxon>Chitinophagales</taxon>
        <taxon>Chitinophagaceae</taxon>
        <taxon>Sediminibacterium</taxon>
    </lineage>
</organism>
<keyword evidence="5 9" id="KW-0067">ATP-binding</keyword>
<feature type="active site" description="For GATase activity" evidence="8">
    <location>
        <position position="2"/>
    </location>
</feature>
<proteinExistence type="inferred from homology"/>
<dbReference type="InterPro" id="IPR001962">
    <property type="entry name" value="Asn_synthase"/>
</dbReference>
<keyword evidence="6 8" id="KW-0315">Glutamine amidotransferase</keyword>
<dbReference type="AlphaFoldDB" id="A0A4R6IW59"/>
<dbReference type="InterPro" id="IPR033738">
    <property type="entry name" value="AsnB_N"/>
</dbReference>